<evidence type="ECO:0000313" key="2">
    <source>
        <dbReference type="Proteomes" id="UP001242480"/>
    </source>
</evidence>
<reference evidence="1 2" key="1">
    <citation type="submission" date="2023-07" db="EMBL/GenBank/DDBJ databases">
        <title>Genomic Encyclopedia of Type Strains, Phase IV (KMG-IV): sequencing the most valuable type-strain genomes for metagenomic binning, comparative biology and taxonomic classification.</title>
        <authorList>
            <person name="Goeker M."/>
        </authorList>
    </citation>
    <scope>NUCLEOTIDE SEQUENCE [LARGE SCALE GENOMIC DNA]</scope>
    <source>
        <strain evidence="1 2">DSM 19619</strain>
    </source>
</reference>
<evidence type="ECO:0008006" key="3">
    <source>
        <dbReference type="Google" id="ProtNLM"/>
    </source>
</evidence>
<dbReference type="EMBL" id="JAUSVX010000006">
    <property type="protein sequence ID" value="MDQ0470430.1"/>
    <property type="molecule type" value="Genomic_DNA"/>
</dbReference>
<accession>A0ABU0J9X9</accession>
<name>A0ABU0J9X9_9HYPH</name>
<proteinExistence type="predicted"/>
<dbReference type="Proteomes" id="UP001242480">
    <property type="component" value="Unassembled WGS sequence"/>
</dbReference>
<sequence>MGHGRWDANSWAGYAARHAGRAAHEIFNARQMNPAFDPARIVLRESCDSAENPASTAIILASDVTGSMGRIAEVMIRSGLDTTMREIYARKPVSDPHVMVMAVGDAECDRAPLQATQFEADIRLAEQLAGLWIESGGGGNGGESYHLPWYFAATRTRTDCFARRGRKGYLFTIGDEPILGGITPPNLRRVFGDEVRRGLSSMELLAMAQQSYEVFHILLTNVGYATSRLDEVLATWQPLLGERVIRCDDHERIAEVIVSAIQVAEGADWTSVAQSWSGTTAATVARAVQALKAPPLAWWDR</sequence>
<comment type="caution">
    <text evidence="1">The sequence shown here is derived from an EMBL/GenBank/DDBJ whole genome shotgun (WGS) entry which is preliminary data.</text>
</comment>
<keyword evidence="2" id="KW-1185">Reference proteome</keyword>
<protein>
    <recommendedName>
        <fullName evidence="3">VWA domain-containing protein</fullName>
    </recommendedName>
</protein>
<evidence type="ECO:0000313" key="1">
    <source>
        <dbReference type="EMBL" id="MDQ0470430.1"/>
    </source>
</evidence>
<dbReference type="RefSeq" id="WP_307274408.1">
    <property type="nucleotide sequence ID" value="NZ_JAUSVX010000006.1"/>
</dbReference>
<organism evidence="1 2">
    <name type="scientific">Labrys wisconsinensis</name>
    <dbReference type="NCBI Taxonomy" id="425677"/>
    <lineage>
        <taxon>Bacteria</taxon>
        <taxon>Pseudomonadati</taxon>
        <taxon>Pseudomonadota</taxon>
        <taxon>Alphaproteobacteria</taxon>
        <taxon>Hyphomicrobiales</taxon>
        <taxon>Xanthobacteraceae</taxon>
        <taxon>Labrys</taxon>
    </lineage>
</organism>
<gene>
    <name evidence="1" type="ORF">QO011_003449</name>
</gene>